<sequence>MISSSCQSSLTSNMTSVLGLVILCLVFWVDSSTIENRDFSGPLWYPSSLFRFTRPSTSSRSINRPAPLLYGSSTNAIQRPFNPFSRIDVHNKTDVLIPIVVTTTPATTTSTTPATTTTTLTPTNLKSVKFCNPNAPPPCVNKRFGFCINDEEYPDDDIKLATEFSELADKFSSKSIGDDEPIGSLANTVNNTGCVTTSLIVKPLRAQNIDGDWRIIVQDARNIFQWTLMAVCGNPDASCHNPERITPVFCFNGKCKQLFAVRRLLAFDPCNPNRQVFVDSFKLPTECSCRLSRMSCFYKYDMVLSLSFGIAVADVKLPVPLAFRTAPNPQDNYCNPLRPPACVDSRFGFCISDDDYPVDHIQAAVEYSELAKKFSYKTVPREESVRRPVRLSQGNNCISTNLLLKPIQMPNLNGNWRVIVQDTKGIIQRERIVACSRPGDFCHVPEHPFGGCHESRCSQKFVVGELLAYDPCAPSRGVFVDSFKMQSACNCLLSRSKC</sequence>
<dbReference type="PANTHER" id="PTHR23199">
    <property type="entry name" value="NEUROTROPHIN 1-RELATED"/>
    <property type="match status" value="1"/>
</dbReference>
<dbReference type="GO" id="GO:0021556">
    <property type="term" value="P:central nervous system formation"/>
    <property type="evidence" value="ECO:0007669"/>
    <property type="project" value="TreeGrafter"/>
</dbReference>
<keyword evidence="1" id="KW-0732">Signal</keyword>
<proteinExistence type="predicted"/>
<dbReference type="GO" id="GO:0005615">
    <property type="term" value="C:extracellular space"/>
    <property type="evidence" value="ECO:0007669"/>
    <property type="project" value="UniProtKB-ARBA"/>
</dbReference>
<keyword evidence="2" id="KW-1015">Disulfide bond</keyword>
<dbReference type="InterPro" id="IPR029034">
    <property type="entry name" value="Cystine-knot_cytokine"/>
</dbReference>
<feature type="domain" description="Spaetzle" evidence="4">
    <location>
        <begin position="193"/>
        <end position="290"/>
    </location>
</feature>
<dbReference type="SUPFAM" id="SSF57501">
    <property type="entry name" value="Cystine-knot cytokines"/>
    <property type="match status" value="2"/>
</dbReference>
<protein>
    <recommendedName>
        <fullName evidence="4">Spaetzle domain-containing protein</fullName>
    </recommendedName>
</protein>
<evidence type="ECO:0000313" key="6">
    <source>
        <dbReference type="Proteomes" id="UP000076858"/>
    </source>
</evidence>
<accession>A0A164UVB9</accession>
<dbReference type="GO" id="GO:0045087">
    <property type="term" value="P:innate immune response"/>
    <property type="evidence" value="ECO:0007669"/>
    <property type="project" value="TreeGrafter"/>
</dbReference>
<comment type="caution">
    <text evidence="5">The sequence shown here is derived from an EMBL/GenBank/DDBJ whole genome shotgun (WGS) entry which is preliminary data.</text>
</comment>
<dbReference type="Gene3D" id="2.10.90.10">
    <property type="entry name" value="Cystine-knot cytokines"/>
    <property type="match status" value="2"/>
</dbReference>
<dbReference type="GO" id="GO:0005121">
    <property type="term" value="F:Toll binding"/>
    <property type="evidence" value="ECO:0007669"/>
    <property type="project" value="TreeGrafter"/>
</dbReference>
<name>A0A164UVB9_9CRUS</name>
<keyword evidence="6" id="KW-1185">Reference proteome</keyword>
<dbReference type="EMBL" id="LRGB01001574">
    <property type="protein sequence ID" value="KZS11705.1"/>
    <property type="molecule type" value="Genomic_DNA"/>
</dbReference>
<dbReference type="Proteomes" id="UP000076858">
    <property type="component" value="Unassembled WGS sequence"/>
</dbReference>
<dbReference type="PANTHER" id="PTHR23199:SF12">
    <property type="entry name" value="NEUROTROPHIN 1-RELATED"/>
    <property type="match status" value="1"/>
</dbReference>
<evidence type="ECO:0000259" key="4">
    <source>
        <dbReference type="Pfam" id="PF16077"/>
    </source>
</evidence>
<dbReference type="OrthoDB" id="6359065at2759"/>
<gene>
    <name evidence="5" type="ORF">APZ42_023645</name>
</gene>
<reference evidence="5 6" key="1">
    <citation type="submission" date="2016-03" db="EMBL/GenBank/DDBJ databases">
        <title>EvidentialGene: Evidence-directed Construction of Genes on Genomes.</title>
        <authorList>
            <person name="Gilbert D.G."/>
            <person name="Choi J.-H."/>
            <person name="Mockaitis K."/>
            <person name="Colbourne J."/>
            <person name="Pfrender M."/>
        </authorList>
    </citation>
    <scope>NUCLEOTIDE SEQUENCE [LARGE SCALE GENOMIC DNA]</scope>
    <source>
        <strain evidence="5 6">Xinb3</strain>
        <tissue evidence="5">Complete organism</tissue>
    </source>
</reference>
<keyword evidence="3" id="KW-0325">Glycoprotein</keyword>
<evidence type="ECO:0000313" key="5">
    <source>
        <dbReference type="EMBL" id="KZS11705.1"/>
    </source>
</evidence>
<dbReference type="InterPro" id="IPR052444">
    <property type="entry name" value="Spz/Toll_ligand-like"/>
</dbReference>
<dbReference type="Pfam" id="PF16077">
    <property type="entry name" value="Spaetzle"/>
    <property type="match status" value="2"/>
</dbReference>
<dbReference type="AlphaFoldDB" id="A0A164UVB9"/>
<evidence type="ECO:0000256" key="2">
    <source>
        <dbReference type="ARBA" id="ARBA00023157"/>
    </source>
</evidence>
<evidence type="ECO:0000256" key="3">
    <source>
        <dbReference type="ARBA" id="ARBA00023180"/>
    </source>
</evidence>
<dbReference type="InterPro" id="IPR032104">
    <property type="entry name" value="Spaetzle"/>
</dbReference>
<organism evidence="5 6">
    <name type="scientific">Daphnia magna</name>
    <dbReference type="NCBI Taxonomy" id="35525"/>
    <lineage>
        <taxon>Eukaryota</taxon>
        <taxon>Metazoa</taxon>
        <taxon>Ecdysozoa</taxon>
        <taxon>Arthropoda</taxon>
        <taxon>Crustacea</taxon>
        <taxon>Branchiopoda</taxon>
        <taxon>Diplostraca</taxon>
        <taxon>Cladocera</taxon>
        <taxon>Anomopoda</taxon>
        <taxon>Daphniidae</taxon>
        <taxon>Daphnia</taxon>
    </lineage>
</organism>
<dbReference type="GO" id="GO:0008083">
    <property type="term" value="F:growth factor activity"/>
    <property type="evidence" value="ECO:0007669"/>
    <property type="project" value="TreeGrafter"/>
</dbReference>
<evidence type="ECO:0000256" key="1">
    <source>
        <dbReference type="ARBA" id="ARBA00022729"/>
    </source>
</evidence>
<feature type="domain" description="Spaetzle" evidence="4">
    <location>
        <begin position="396"/>
        <end position="492"/>
    </location>
</feature>